<dbReference type="RefSeq" id="WP_174673425.1">
    <property type="nucleotide sequence ID" value="NZ_CP054491.1"/>
</dbReference>
<feature type="domain" description="Response regulatory" evidence="3">
    <location>
        <begin position="8"/>
        <end position="73"/>
    </location>
</feature>
<evidence type="ECO:0000256" key="2">
    <source>
        <dbReference type="PROSITE-ProRule" id="PRU00169"/>
    </source>
</evidence>
<dbReference type="EMBL" id="CP054491">
    <property type="protein sequence ID" value="QKQ27354.1"/>
    <property type="molecule type" value="Genomic_DNA"/>
</dbReference>
<evidence type="ECO:0000313" key="5">
    <source>
        <dbReference type="Proteomes" id="UP000509658"/>
    </source>
</evidence>
<dbReference type="InterPro" id="IPR011006">
    <property type="entry name" value="CheY-like_superfamily"/>
</dbReference>
<dbReference type="AlphaFoldDB" id="A0A6N0HYB5"/>
<sequence length="73" mass="8333">MRTSEQPRVLIVDDERQNLTILHDLLKNDYQIKVAINGKQALCRASSFPRPDIILLDIVMPEMDGIRSVKTAK</sequence>
<organism evidence="4 5">
    <name type="scientific">Candidatus Reidiella endopervernicosa</name>
    <dbReference type="NCBI Taxonomy" id="2738883"/>
    <lineage>
        <taxon>Bacteria</taxon>
        <taxon>Pseudomonadati</taxon>
        <taxon>Pseudomonadota</taxon>
        <taxon>Gammaproteobacteria</taxon>
        <taxon>Candidatus Reidiella</taxon>
    </lineage>
</organism>
<reference evidence="4 5" key="1">
    <citation type="submission" date="2020-05" db="EMBL/GenBank/DDBJ databases">
        <title>Horizontal transmission and recombination maintain forever young bacterial symbiont genomes.</title>
        <authorList>
            <person name="Russell S.L."/>
            <person name="Pepper-Tunick E."/>
            <person name="Svedberg J."/>
            <person name="Byrne A."/>
            <person name="Ruelas Castillo J."/>
            <person name="Vollmers C."/>
            <person name="Beinart R.A."/>
            <person name="Corbett-Detig R."/>
        </authorList>
    </citation>
    <scope>NUCLEOTIDE SEQUENCE [LARGE SCALE GENOMIC DNA]</scope>
    <source>
        <strain evidence="4">Santa_Monica_outfall</strain>
    </source>
</reference>
<dbReference type="SUPFAM" id="SSF52172">
    <property type="entry name" value="CheY-like"/>
    <property type="match status" value="1"/>
</dbReference>
<keyword evidence="5" id="KW-1185">Reference proteome</keyword>
<keyword evidence="1 2" id="KW-0597">Phosphoprotein</keyword>
<dbReference type="GO" id="GO:0000160">
    <property type="term" value="P:phosphorelay signal transduction system"/>
    <property type="evidence" value="ECO:0007669"/>
    <property type="project" value="InterPro"/>
</dbReference>
<dbReference type="PANTHER" id="PTHR44591:SF3">
    <property type="entry name" value="RESPONSE REGULATORY DOMAIN-CONTAINING PROTEIN"/>
    <property type="match status" value="1"/>
</dbReference>
<dbReference type="Proteomes" id="UP000509658">
    <property type="component" value="Chromosome"/>
</dbReference>
<dbReference type="PROSITE" id="PS50110">
    <property type="entry name" value="RESPONSE_REGULATORY"/>
    <property type="match status" value="1"/>
</dbReference>
<dbReference type="InterPro" id="IPR050595">
    <property type="entry name" value="Bact_response_regulator"/>
</dbReference>
<dbReference type="Gene3D" id="3.40.50.2300">
    <property type="match status" value="1"/>
</dbReference>
<feature type="modified residue" description="4-aspartylphosphate" evidence="2">
    <location>
        <position position="57"/>
    </location>
</feature>
<proteinExistence type="predicted"/>
<gene>
    <name evidence="4" type="ORF">HUE57_14500</name>
</gene>
<evidence type="ECO:0000259" key="3">
    <source>
        <dbReference type="PROSITE" id="PS50110"/>
    </source>
</evidence>
<evidence type="ECO:0000313" key="4">
    <source>
        <dbReference type="EMBL" id="QKQ27354.1"/>
    </source>
</evidence>
<evidence type="ECO:0000256" key="1">
    <source>
        <dbReference type="ARBA" id="ARBA00022553"/>
    </source>
</evidence>
<dbReference type="Pfam" id="PF00072">
    <property type="entry name" value="Response_reg"/>
    <property type="match status" value="1"/>
</dbReference>
<dbReference type="PANTHER" id="PTHR44591">
    <property type="entry name" value="STRESS RESPONSE REGULATOR PROTEIN 1"/>
    <property type="match status" value="1"/>
</dbReference>
<dbReference type="InterPro" id="IPR001789">
    <property type="entry name" value="Sig_transdc_resp-reg_receiver"/>
</dbReference>
<protein>
    <submittedName>
        <fullName evidence="4">Response regulator</fullName>
    </submittedName>
</protein>
<accession>A0A6N0HYB5</accession>
<dbReference type="KEGG" id="rev:HUE57_14500"/>
<name>A0A6N0HYB5_9GAMM</name>